<reference evidence="1" key="1">
    <citation type="submission" date="2020-05" db="EMBL/GenBank/DDBJ databases">
        <authorList>
            <person name="Chiriac C."/>
            <person name="Salcher M."/>
            <person name="Ghai R."/>
            <person name="Kavagutti S V."/>
        </authorList>
    </citation>
    <scope>NUCLEOTIDE SEQUENCE</scope>
</reference>
<dbReference type="EMBL" id="CAFBNE010000183">
    <property type="protein sequence ID" value="CAB4969955.1"/>
    <property type="molecule type" value="Genomic_DNA"/>
</dbReference>
<name>A0A6J7LRB0_9ZZZZ</name>
<evidence type="ECO:0000313" key="1">
    <source>
        <dbReference type="EMBL" id="CAB4969955.1"/>
    </source>
</evidence>
<sequence>MSWYYCLVHKCVEPEAGCANAERMGPYATEAEAGAALEKAHDRNEAFDADDD</sequence>
<gene>
    <name evidence="1" type="ORF">UFOPK3772_03288</name>
</gene>
<organism evidence="1">
    <name type="scientific">freshwater metagenome</name>
    <dbReference type="NCBI Taxonomy" id="449393"/>
    <lineage>
        <taxon>unclassified sequences</taxon>
        <taxon>metagenomes</taxon>
        <taxon>ecological metagenomes</taxon>
    </lineage>
</organism>
<protein>
    <submittedName>
        <fullName evidence="1">Unannotated protein</fullName>
    </submittedName>
</protein>
<accession>A0A6J7LRB0</accession>
<proteinExistence type="predicted"/>
<dbReference type="AlphaFoldDB" id="A0A6J7LRB0"/>